<dbReference type="STRING" id="1077936.SAMN05421545_0947"/>
<dbReference type="RefSeq" id="WP_007658398.1">
    <property type="nucleotide sequence ID" value="NZ_FTNM01000001.1"/>
</dbReference>
<name>A0A1N6ULB0_9BACT</name>
<sequence>MNSAVRRLLLFFFSFAALTACEDPKDIGLELQDENLIGTEFTDTLTIRTGTVFQGDSILSFRSQPPLLGQYVDPVLGKVRASTITEVSINGTGLNFGAGARADSLVLTLDYSFKYADTLKTMQVNVHRVTGAFDERTSYFTTTPFAYDSNPVGSKAFLPRIDTERAENVTTKKTRLLKIKLSSELANEFMAQSGQAGLADQAGFSNFFRGLALTVPEGENASIVGLTLGSTNTSLTLHYTTAEGTARQHNFLLGAGNYFTQISSDRTGTAVAELQSNGDFVPASETGGDSYIQAGTQLLSKITIPHLEKFKDIPGTLIINRAELIIPVKAASSENNLPRPPQLALYETNNANQFLRDITGTVRAVQQDGVNPLDTRVPALVASSRKNGVDYYTLNVTSYLQGVMMGLKQNNGLMLGAVSAASQSDGTVSIRPETRPYRAIVTNNEANPVRLLIYYSKLQ</sequence>
<protein>
    <recommendedName>
        <fullName evidence="4">DUF4270 domain-containing protein</fullName>
    </recommendedName>
</protein>
<dbReference type="Pfam" id="PF14092">
    <property type="entry name" value="DUF4270"/>
    <property type="match status" value="1"/>
</dbReference>
<dbReference type="InterPro" id="IPR025366">
    <property type="entry name" value="DUF4270"/>
</dbReference>
<evidence type="ECO:0000313" key="3">
    <source>
        <dbReference type="Proteomes" id="UP000185924"/>
    </source>
</evidence>
<dbReference type="OrthoDB" id="1092930at2"/>
<gene>
    <name evidence="2" type="ORF">SAMN05421545_0947</name>
</gene>
<evidence type="ECO:0000256" key="1">
    <source>
        <dbReference type="SAM" id="SignalP"/>
    </source>
</evidence>
<reference evidence="3" key="1">
    <citation type="submission" date="2017-01" db="EMBL/GenBank/DDBJ databases">
        <authorList>
            <person name="Varghese N."/>
            <person name="Submissions S."/>
        </authorList>
    </citation>
    <scope>NUCLEOTIDE SEQUENCE [LARGE SCALE GENOMIC DNA]</scope>
    <source>
        <strain evidence="3">DM9</strain>
    </source>
</reference>
<dbReference type="AlphaFoldDB" id="A0A1N6ULB0"/>
<keyword evidence="1" id="KW-0732">Signal</keyword>
<accession>A0A1N6ULB0</accession>
<dbReference type="PROSITE" id="PS51257">
    <property type="entry name" value="PROKAR_LIPOPROTEIN"/>
    <property type="match status" value="1"/>
</dbReference>
<proteinExistence type="predicted"/>
<keyword evidence="3" id="KW-1185">Reference proteome</keyword>
<feature type="signal peptide" evidence="1">
    <location>
        <begin position="1"/>
        <end position="19"/>
    </location>
</feature>
<dbReference type="EMBL" id="FTNM01000001">
    <property type="protein sequence ID" value="SIQ66393.1"/>
    <property type="molecule type" value="Genomic_DNA"/>
</dbReference>
<evidence type="ECO:0000313" key="2">
    <source>
        <dbReference type="EMBL" id="SIQ66393.1"/>
    </source>
</evidence>
<organism evidence="2 3">
    <name type="scientific">Pontibacter lucknowensis</name>
    <dbReference type="NCBI Taxonomy" id="1077936"/>
    <lineage>
        <taxon>Bacteria</taxon>
        <taxon>Pseudomonadati</taxon>
        <taxon>Bacteroidota</taxon>
        <taxon>Cytophagia</taxon>
        <taxon>Cytophagales</taxon>
        <taxon>Hymenobacteraceae</taxon>
        <taxon>Pontibacter</taxon>
    </lineage>
</organism>
<dbReference type="Proteomes" id="UP000185924">
    <property type="component" value="Unassembled WGS sequence"/>
</dbReference>
<evidence type="ECO:0008006" key="4">
    <source>
        <dbReference type="Google" id="ProtNLM"/>
    </source>
</evidence>
<feature type="chain" id="PRO_5009938782" description="DUF4270 domain-containing protein" evidence="1">
    <location>
        <begin position="20"/>
        <end position="459"/>
    </location>
</feature>